<dbReference type="AlphaFoldDB" id="A0A3G8LZL5"/>
<accession>A0A3G8LZL5</accession>
<gene>
    <name evidence="2" type="ORF">EGC82_20385</name>
</gene>
<keyword evidence="3" id="KW-1185">Reference proteome</keyword>
<protein>
    <submittedName>
        <fullName evidence="2">Nuclear transport factor 2 family protein</fullName>
    </submittedName>
</protein>
<dbReference type="Gene3D" id="3.10.450.50">
    <property type="match status" value="1"/>
</dbReference>
<evidence type="ECO:0000313" key="3">
    <source>
        <dbReference type="Proteomes" id="UP000278035"/>
    </source>
</evidence>
<dbReference type="EMBL" id="CP034015">
    <property type="protein sequence ID" value="AZG74897.1"/>
    <property type="molecule type" value="Genomic_DNA"/>
</dbReference>
<evidence type="ECO:0000259" key="1">
    <source>
        <dbReference type="Pfam" id="PF13577"/>
    </source>
</evidence>
<sequence length="163" mass="18676">MSSYLNFMSIFNKVKPMMNALEQRIQKLEDLEAIRTLQATYGHYVDKGWNGKDMDIEKLTDIFTEDALWEAPAAGVLANGHKEIIESFKSFDEKNKFFIHSFTNPIIEINEDKATAKWILFSPAIDGEKVICMLASYDNDYVRTTNGWRIKSLRLNMANVLGA</sequence>
<dbReference type="InterPro" id="IPR037401">
    <property type="entry name" value="SnoaL-like"/>
</dbReference>
<proteinExistence type="predicted"/>
<dbReference type="KEGG" id="slj:EGC82_20385"/>
<dbReference type="Pfam" id="PF13577">
    <property type="entry name" value="SnoaL_4"/>
    <property type="match status" value="1"/>
</dbReference>
<dbReference type="InterPro" id="IPR032710">
    <property type="entry name" value="NTF2-like_dom_sf"/>
</dbReference>
<dbReference type="Proteomes" id="UP000278035">
    <property type="component" value="Chromosome"/>
</dbReference>
<feature type="domain" description="SnoaL-like" evidence="1">
    <location>
        <begin position="26"/>
        <end position="154"/>
    </location>
</feature>
<dbReference type="SUPFAM" id="SSF54427">
    <property type="entry name" value="NTF2-like"/>
    <property type="match status" value="1"/>
</dbReference>
<name>A0A3G8LZL5_9GAMM</name>
<evidence type="ECO:0000313" key="2">
    <source>
        <dbReference type="EMBL" id="AZG74897.1"/>
    </source>
</evidence>
<dbReference type="OrthoDB" id="4571298at2"/>
<reference evidence="3" key="1">
    <citation type="submission" date="2018-11" db="EMBL/GenBank/DDBJ databases">
        <title>Shewanella sp. M2.</title>
        <authorList>
            <person name="Hwang Y.J."/>
            <person name="Hwang C.Y."/>
        </authorList>
    </citation>
    <scope>NUCLEOTIDE SEQUENCE [LARGE SCALE GENOMIC DNA]</scope>
    <source>
        <strain evidence="3">LMG 19866</strain>
    </source>
</reference>
<organism evidence="2 3">
    <name type="scientific">Shewanella livingstonensis</name>
    <dbReference type="NCBI Taxonomy" id="150120"/>
    <lineage>
        <taxon>Bacteria</taxon>
        <taxon>Pseudomonadati</taxon>
        <taxon>Pseudomonadota</taxon>
        <taxon>Gammaproteobacteria</taxon>
        <taxon>Alteromonadales</taxon>
        <taxon>Shewanellaceae</taxon>
        <taxon>Shewanella</taxon>
    </lineage>
</organism>